<protein>
    <submittedName>
        <fullName evidence="1">Uncharacterized protein</fullName>
    </submittedName>
</protein>
<feature type="non-terminal residue" evidence="1">
    <location>
        <position position="1"/>
    </location>
</feature>
<dbReference type="EMBL" id="UINC01084548">
    <property type="protein sequence ID" value="SVC31298.1"/>
    <property type="molecule type" value="Genomic_DNA"/>
</dbReference>
<gene>
    <name evidence="1" type="ORF">METZ01_LOCUS284152</name>
</gene>
<dbReference type="AlphaFoldDB" id="A0A382L2U6"/>
<sequence>GACAPFMNSRTNAFHLMLPFDLKITRRPEDPLEAGVRVFYSKEGYSYPLAYDMDKLISYNDGQVLPLDLEDPNLLFVSASRVKEPEFKYQIGNPSPENSPEFSYPRAVLERMGSLGAFLQVVNNFKVWFDASRVSVLIQGAPDLHEYGLQGGSGLMTRTHASDKIPAYAESFKEPWQEGLSFNFVNMHLQLSPGTDRALVPFNTPIFSVHPVLSRQCFQIMNAEDATRNWQEQQAKAGK</sequence>
<reference evidence="1" key="1">
    <citation type="submission" date="2018-05" db="EMBL/GenBank/DDBJ databases">
        <authorList>
            <person name="Lanie J.A."/>
            <person name="Ng W.-L."/>
            <person name="Kazmierczak K.M."/>
            <person name="Andrzejewski T.M."/>
            <person name="Davidsen T.M."/>
            <person name="Wayne K.J."/>
            <person name="Tettelin H."/>
            <person name="Glass J.I."/>
            <person name="Rusch D."/>
            <person name="Podicherti R."/>
            <person name="Tsui H.-C.T."/>
            <person name="Winkler M.E."/>
        </authorList>
    </citation>
    <scope>NUCLEOTIDE SEQUENCE</scope>
</reference>
<proteinExistence type="predicted"/>
<name>A0A382L2U6_9ZZZZ</name>
<accession>A0A382L2U6</accession>
<evidence type="ECO:0000313" key="1">
    <source>
        <dbReference type="EMBL" id="SVC31298.1"/>
    </source>
</evidence>
<organism evidence="1">
    <name type="scientific">marine metagenome</name>
    <dbReference type="NCBI Taxonomy" id="408172"/>
    <lineage>
        <taxon>unclassified sequences</taxon>
        <taxon>metagenomes</taxon>
        <taxon>ecological metagenomes</taxon>
    </lineage>
</organism>